<name>A0ACD3AN59_9AGAR</name>
<dbReference type="EMBL" id="ML208384">
    <property type="protein sequence ID" value="TFK67125.1"/>
    <property type="molecule type" value="Genomic_DNA"/>
</dbReference>
<organism evidence="1 2">
    <name type="scientific">Pluteus cervinus</name>
    <dbReference type="NCBI Taxonomy" id="181527"/>
    <lineage>
        <taxon>Eukaryota</taxon>
        <taxon>Fungi</taxon>
        <taxon>Dikarya</taxon>
        <taxon>Basidiomycota</taxon>
        <taxon>Agaricomycotina</taxon>
        <taxon>Agaricomycetes</taxon>
        <taxon>Agaricomycetidae</taxon>
        <taxon>Agaricales</taxon>
        <taxon>Pluteineae</taxon>
        <taxon>Pluteaceae</taxon>
        <taxon>Pluteus</taxon>
    </lineage>
</organism>
<dbReference type="Proteomes" id="UP000308600">
    <property type="component" value="Unassembled WGS sequence"/>
</dbReference>
<reference evidence="1 2" key="1">
    <citation type="journal article" date="2019" name="Nat. Ecol. Evol.">
        <title>Megaphylogeny resolves global patterns of mushroom evolution.</title>
        <authorList>
            <person name="Varga T."/>
            <person name="Krizsan K."/>
            <person name="Foldi C."/>
            <person name="Dima B."/>
            <person name="Sanchez-Garcia M."/>
            <person name="Sanchez-Ramirez S."/>
            <person name="Szollosi G.J."/>
            <person name="Szarkandi J.G."/>
            <person name="Papp V."/>
            <person name="Albert L."/>
            <person name="Andreopoulos W."/>
            <person name="Angelini C."/>
            <person name="Antonin V."/>
            <person name="Barry K.W."/>
            <person name="Bougher N.L."/>
            <person name="Buchanan P."/>
            <person name="Buyck B."/>
            <person name="Bense V."/>
            <person name="Catcheside P."/>
            <person name="Chovatia M."/>
            <person name="Cooper J."/>
            <person name="Damon W."/>
            <person name="Desjardin D."/>
            <person name="Finy P."/>
            <person name="Geml J."/>
            <person name="Haridas S."/>
            <person name="Hughes K."/>
            <person name="Justo A."/>
            <person name="Karasinski D."/>
            <person name="Kautmanova I."/>
            <person name="Kiss B."/>
            <person name="Kocsube S."/>
            <person name="Kotiranta H."/>
            <person name="LaButti K.M."/>
            <person name="Lechner B.E."/>
            <person name="Liimatainen K."/>
            <person name="Lipzen A."/>
            <person name="Lukacs Z."/>
            <person name="Mihaltcheva S."/>
            <person name="Morgado L.N."/>
            <person name="Niskanen T."/>
            <person name="Noordeloos M.E."/>
            <person name="Ohm R.A."/>
            <person name="Ortiz-Santana B."/>
            <person name="Ovrebo C."/>
            <person name="Racz N."/>
            <person name="Riley R."/>
            <person name="Savchenko A."/>
            <person name="Shiryaev A."/>
            <person name="Soop K."/>
            <person name="Spirin V."/>
            <person name="Szebenyi C."/>
            <person name="Tomsovsky M."/>
            <person name="Tulloss R.E."/>
            <person name="Uehling J."/>
            <person name="Grigoriev I.V."/>
            <person name="Vagvolgyi C."/>
            <person name="Papp T."/>
            <person name="Martin F.M."/>
            <person name="Miettinen O."/>
            <person name="Hibbett D.S."/>
            <person name="Nagy L.G."/>
        </authorList>
    </citation>
    <scope>NUCLEOTIDE SEQUENCE [LARGE SCALE GENOMIC DNA]</scope>
    <source>
        <strain evidence="1 2">NL-1719</strain>
    </source>
</reference>
<evidence type="ECO:0000313" key="2">
    <source>
        <dbReference type="Proteomes" id="UP000308600"/>
    </source>
</evidence>
<feature type="non-terminal residue" evidence="1">
    <location>
        <position position="1"/>
    </location>
</feature>
<accession>A0ACD3AN59</accession>
<evidence type="ECO:0000313" key="1">
    <source>
        <dbReference type="EMBL" id="TFK67125.1"/>
    </source>
</evidence>
<proteinExistence type="predicted"/>
<sequence length="63" mass="6737">DSANCCTGSHNSAETCQPSGVAYYNYFKGNCPNAYAYAFDESGTASWNCPSGNKADYTLTFCP</sequence>
<protein>
    <submittedName>
        <fullName evidence="1">Uncharacterized protein</fullName>
    </submittedName>
</protein>
<gene>
    <name evidence="1" type="ORF">BDN72DRAFT_771145</name>
</gene>
<keyword evidence="2" id="KW-1185">Reference proteome</keyword>